<sequence>MIENNWNNINTMSGRFEQIDTDDNIENGNFYFDKPHKSKFSYDKKNETIITNRMLIHVLDEEGYQIDSYPIGNSPIKDILSNNVDFGDIFNITSIEEIFDKENVYQITTTNKDTNNSNEKVLFFFSMDDLTLKKWVIFDEFENITVLEFTNIKKNISIGPNIFVVRYRH</sequence>
<dbReference type="PANTHER" id="PTHR35869:SF1">
    <property type="entry name" value="OUTER-MEMBRANE LIPOPROTEIN CARRIER PROTEIN"/>
    <property type="match status" value="1"/>
</dbReference>
<dbReference type="SUPFAM" id="SSF89392">
    <property type="entry name" value="Prokaryotic lipoproteins and lipoprotein localization factors"/>
    <property type="match status" value="1"/>
</dbReference>
<dbReference type="CDD" id="cd16325">
    <property type="entry name" value="LolA"/>
    <property type="match status" value="1"/>
</dbReference>
<dbReference type="AlphaFoldDB" id="A0A381WKJ2"/>
<protein>
    <submittedName>
        <fullName evidence="1">Uncharacterized protein</fullName>
    </submittedName>
</protein>
<proteinExistence type="predicted"/>
<dbReference type="InterPro" id="IPR004564">
    <property type="entry name" value="OM_lipoprot_carrier_LolA-like"/>
</dbReference>
<organism evidence="1">
    <name type="scientific">marine metagenome</name>
    <dbReference type="NCBI Taxonomy" id="408172"/>
    <lineage>
        <taxon>unclassified sequences</taxon>
        <taxon>metagenomes</taxon>
        <taxon>ecological metagenomes</taxon>
    </lineage>
</organism>
<dbReference type="InterPro" id="IPR029046">
    <property type="entry name" value="LolA/LolB/LppX"/>
</dbReference>
<accession>A0A381WKJ2</accession>
<name>A0A381WKJ2_9ZZZZ</name>
<gene>
    <name evidence="1" type="ORF">METZ01_LOCUS105331</name>
</gene>
<dbReference type="PANTHER" id="PTHR35869">
    <property type="entry name" value="OUTER-MEMBRANE LIPOPROTEIN CARRIER PROTEIN"/>
    <property type="match status" value="1"/>
</dbReference>
<dbReference type="EMBL" id="UINC01011959">
    <property type="protein sequence ID" value="SVA52477.1"/>
    <property type="molecule type" value="Genomic_DNA"/>
</dbReference>
<dbReference type="Pfam" id="PF03548">
    <property type="entry name" value="LolA"/>
    <property type="match status" value="1"/>
</dbReference>
<reference evidence="1" key="1">
    <citation type="submission" date="2018-05" db="EMBL/GenBank/DDBJ databases">
        <authorList>
            <person name="Lanie J.A."/>
            <person name="Ng W.-L."/>
            <person name="Kazmierczak K.M."/>
            <person name="Andrzejewski T.M."/>
            <person name="Davidsen T.M."/>
            <person name="Wayne K.J."/>
            <person name="Tettelin H."/>
            <person name="Glass J.I."/>
            <person name="Rusch D."/>
            <person name="Podicherti R."/>
            <person name="Tsui H.-C.T."/>
            <person name="Winkler M.E."/>
        </authorList>
    </citation>
    <scope>NUCLEOTIDE SEQUENCE</scope>
</reference>
<evidence type="ECO:0000313" key="1">
    <source>
        <dbReference type="EMBL" id="SVA52477.1"/>
    </source>
</evidence>
<dbReference type="Gene3D" id="2.50.20.10">
    <property type="entry name" value="Lipoprotein localisation LolA/LolB/LppX"/>
    <property type="match status" value="1"/>
</dbReference>